<keyword evidence="2" id="KW-0134">Cell wall</keyword>
<evidence type="ECO:0000259" key="8">
    <source>
        <dbReference type="Pfam" id="PF00746"/>
    </source>
</evidence>
<dbReference type="Pfam" id="PF12389">
    <property type="entry name" value="Peptidase_M73"/>
    <property type="match status" value="1"/>
</dbReference>
<evidence type="ECO:0000313" key="9">
    <source>
        <dbReference type="EMBL" id="GAM15442.1"/>
    </source>
</evidence>
<keyword evidence="10" id="KW-1185">Reference proteome</keyword>
<organism evidence="9 10">
    <name type="scientific">Mesobacillus selenatarsenatis (strain DSM 18680 / JCM 14380 / FERM P-15431 / SF-1)</name>
    <dbReference type="NCBI Taxonomy" id="1321606"/>
    <lineage>
        <taxon>Bacteria</taxon>
        <taxon>Bacillati</taxon>
        <taxon>Bacillota</taxon>
        <taxon>Bacilli</taxon>
        <taxon>Bacillales</taxon>
        <taxon>Bacillaceae</taxon>
        <taxon>Mesobacillus</taxon>
    </lineage>
</organism>
<dbReference type="AlphaFoldDB" id="A0A0A8X8V8"/>
<feature type="transmembrane region" description="Helical" evidence="6">
    <location>
        <begin position="178"/>
        <end position="199"/>
    </location>
</feature>
<dbReference type="Pfam" id="PF00746">
    <property type="entry name" value="Gram_pos_anchor"/>
    <property type="match status" value="1"/>
</dbReference>
<dbReference type="STRING" id="1321606.SAMD00020551_3599"/>
<keyword evidence="3" id="KW-0964">Secreted</keyword>
<evidence type="ECO:0000313" key="10">
    <source>
        <dbReference type="Proteomes" id="UP000031014"/>
    </source>
</evidence>
<proteinExistence type="predicted"/>
<evidence type="ECO:0000256" key="6">
    <source>
        <dbReference type="SAM" id="Phobius"/>
    </source>
</evidence>
<dbReference type="EMBL" id="BASE01000083">
    <property type="protein sequence ID" value="GAM15442.1"/>
    <property type="molecule type" value="Genomic_DNA"/>
</dbReference>
<keyword evidence="6" id="KW-0472">Membrane</keyword>
<evidence type="ECO:0000256" key="4">
    <source>
        <dbReference type="ARBA" id="ARBA00022729"/>
    </source>
</evidence>
<comment type="subcellular location">
    <subcellularLocation>
        <location evidence="1">Secreted</location>
        <location evidence="1">Cell wall</location>
        <topology evidence="1">Peptidoglycan-anchor</topology>
    </subcellularLocation>
</comment>
<dbReference type="Proteomes" id="UP000031014">
    <property type="component" value="Unassembled WGS sequence"/>
</dbReference>
<keyword evidence="4 7" id="KW-0732">Signal</keyword>
<evidence type="ECO:0000256" key="2">
    <source>
        <dbReference type="ARBA" id="ARBA00022512"/>
    </source>
</evidence>
<gene>
    <name evidence="9" type="ORF">SAMD00020551_3599</name>
</gene>
<evidence type="ECO:0000256" key="1">
    <source>
        <dbReference type="ARBA" id="ARBA00004168"/>
    </source>
</evidence>
<dbReference type="InterPro" id="IPR019931">
    <property type="entry name" value="LPXTG_anchor"/>
</dbReference>
<reference evidence="9 10" key="1">
    <citation type="submission" date="2013-06" db="EMBL/GenBank/DDBJ databases">
        <title>Whole genome shotgun sequence of Bacillus selenatarsenatis SF-1.</title>
        <authorList>
            <person name="Kuroda M."/>
            <person name="Sei K."/>
            <person name="Yamashita M."/>
            <person name="Ike M."/>
        </authorList>
    </citation>
    <scope>NUCLEOTIDE SEQUENCE [LARGE SCALE GENOMIC DNA]</scope>
    <source>
        <strain evidence="9 10">SF-1</strain>
    </source>
</reference>
<feature type="domain" description="Gram-positive cocci surface proteins LPxTG" evidence="8">
    <location>
        <begin position="169"/>
        <end position="203"/>
    </location>
</feature>
<keyword evidence="6" id="KW-1133">Transmembrane helix</keyword>
<feature type="signal peptide" evidence="7">
    <location>
        <begin position="1"/>
        <end position="23"/>
    </location>
</feature>
<dbReference type="RefSeq" id="WP_041967096.1">
    <property type="nucleotide sequence ID" value="NZ_BASE01000083.1"/>
</dbReference>
<keyword evidence="6" id="KW-0812">Transmembrane</keyword>
<feature type="chain" id="PRO_5002061006" description="Gram-positive cocci surface proteins LPxTG domain-containing protein" evidence="7">
    <location>
        <begin position="24"/>
        <end position="209"/>
    </location>
</feature>
<comment type="caution">
    <text evidence="9">The sequence shown here is derived from an EMBL/GenBank/DDBJ whole genome shotgun (WGS) entry which is preliminary data.</text>
</comment>
<evidence type="ECO:0000256" key="3">
    <source>
        <dbReference type="ARBA" id="ARBA00022525"/>
    </source>
</evidence>
<accession>A0A0A8X8V8</accession>
<dbReference type="NCBIfam" id="TIGR01167">
    <property type="entry name" value="LPXTG_anchor"/>
    <property type="match status" value="1"/>
</dbReference>
<name>A0A0A8X8V8_MESS1</name>
<dbReference type="InterPro" id="IPR022121">
    <property type="entry name" value="Peptidase_M73_camelysin"/>
</dbReference>
<evidence type="ECO:0000256" key="5">
    <source>
        <dbReference type="ARBA" id="ARBA00023088"/>
    </source>
</evidence>
<evidence type="ECO:0000256" key="7">
    <source>
        <dbReference type="SAM" id="SignalP"/>
    </source>
</evidence>
<keyword evidence="5" id="KW-0572">Peptidoglycan-anchor</keyword>
<protein>
    <recommendedName>
        <fullName evidence="8">Gram-positive cocci surface proteins LPxTG domain-containing protein</fullName>
    </recommendedName>
</protein>
<sequence>MRNFFITIIITFLSLILPATSNAVSNENDTVNQVTQKEIDIATSPHKIFFNLSNLKPGDRITKILTVHNNGKQDFNYLFSNNFVTGSEKFYNELLLKVSDSNKVLYEGKLKDFHKLDARGLKNGTQEKLVFTVDIPFELGNDFQGLGAEFQFKLYVEGTMGGVLPVDGPKLPNTATGMFNLMALGAALIIGGFILYSVLNRRRQDINPT</sequence>